<evidence type="ECO:0000256" key="3">
    <source>
        <dbReference type="ARBA" id="ARBA00022679"/>
    </source>
</evidence>
<evidence type="ECO:0000256" key="4">
    <source>
        <dbReference type="ARBA" id="ARBA00022695"/>
    </source>
</evidence>
<dbReference type="InterPro" id="IPR013264">
    <property type="entry name" value="DNAG_N"/>
</dbReference>
<keyword evidence="9" id="KW-0460">Magnesium</keyword>
<keyword evidence="8" id="KW-0862">Zinc</keyword>
<keyword evidence="2" id="KW-0240">DNA-directed RNA polymerase</keyword>
<feature type="domain" description="Zinc finger CHC2-type" evidence="12">
    <location>
        <begin position="33"/>
        <end position="87"/>
    </location>
</feature>
<keyword evidence="6" id="KW-0479">Metal-binding</keyword>
<dbReference type="Gene3D" id="3.90.980.10">
    <property type="entry name" value="DNA primase, catalytic core, N-terminal domain"/>
    <property type="match status" value="1"/>
</dbReference>
<keyword evidence="10" id="KW-0238">DNA-binding</keyword>
<proteinExistence type="predicted"/>
<reference evidence="13" key="1">
    <citation type="submission" date="2018-06" db="EMBL/GenBank/DDBJ databases">
        <authorList>
            <person name="Zhirakovskaya E."/>
        </authorList>
    </citation>
    <scope>NUCLEOTIDE SEQUENCE</scope>
</reference>
<dbReference type="GO" id="GO:0003899">
    <property type="term" value="F:DNA-directed RNA polymerase activity"/>
    <property type="evidence" value="ECO:0007669"/>
    <property type="project" value="InterPro"/>
</dbReference>
<keyword evidence="4 13" id="KW-0548">Nucleotidyltransferase</keyword>
<dbReference type="GO" id="GO:0008270">
    <property type="term" value="F:zinc ion binding"/>
    <property type="evidence" value="ECO:0007669"/>
    <property type="project" value="UniProtKB-KW"/>
</dbReference>
<organism evidence="13">
    <name type="scientific">hydrothermal vent metagenome</name>
    <dbReference type="NCBI Taxonomy" id="652676"/>
    <lineage>
        <taxon>unclassified sequences</taxon>
        <taxon>metagenomes</taxon>
        <taxon>ecological metagenomes</taxon>
    </lineage>
</organism>
<evidence type="ECO:0000259" key="12">
    <source>
        <dbReference type="SMART" id="SM00400"/>
    </source>
</evidence>
<evidence type="ECO:0000256" key="11">
    <source>
        <dbReference type="ARBA" id="ARBA00023163"/>
    </source>
</evidence>
<dbReference type="SUPFAM" id="SSF56731">
    <property type="entry name" value="DNA primase core"/>
    <property type="match status" value="1"/>
</dbReference>
<dbReference type="GO" id="GO:0003677">
    <property type="term" value="F:DNA binding"/>
    <property type="evidence" value="ECO:0007669"/>
    <property type="project" value="UniProtKB-KW"/>
</dbReference>
<dbReference type="InterPro" id="IPR036977">
    <property type="entry name" value="DNA_primase_Znf_CHC2"/>
</dbReference>
<evidence type="ECO:0000256" key="7">
    <source>
        <dbReference type="ARBA" id="ARBA00022771"/>
    </source>
</evidence>
<keyword evidence="7" id="KW-0863">Zinc-finger</keyword>
<dbReference type="SUPFAM" id="SSF57783">
    <property type="entry name" value="Zinc beta-ribbon"/>
    <property type="match status" value="1"/>
</dbReference>
<dbReference type="GO" id="GO:0000428">
    <property type="term" value="C:DNA-directed RNA polymerase complex"/>
    <property type="evidence" value="ECO:0007669"/>
    <property type="project" value="UniProtKB-KW"/>
</dbReference>
<dbReference type="SMART" id="SM00400">
    <property type="entry name" value="ZnF_CHCC"/>
    <property type="match status" value="1"/>
</dbReference>
<dbReference type="InterPro" id="IPR037068">
    <property type="entry name" value="DNA_primase_core_N_sf"/>
</dbReference>
<dbReference type="InterPro" id="IPR002694">
    <property type="entry name" value="Znf_CHC2"/>
</dbReference>
<dbReference type="AlphaFoldDB" id="A0A3B1D0M7"/>
<dbReference type="GO" id="GO:0006269">
    <property type="term" value="P:DNA replication, synthesis of primer"/>
    <property type="evidence" value="ECO:0007669"/>
    <property type="project" value="TreeGrafter"/>
</dbReference>
<protein>
    <submittedName>
        <fullName evidence="13">DNA primase</fullName>
        <ecNumber evidence="13">2.7.7.-</ecNumber>
    </submittedName>
</protein>
<keyword evidence="11" id="KW-0804">Transcription</keyword>
<dbReference type="Pfam" id="PF01807">
    <property type="entry name" value="Zn_ribbon_DnaG"/>
    <property type="match status" value="1"/>
</dbReference>
<feature type="non-terminal residue" evidence="13">
    <location>
        <position position="184"/>
    </location>
</feature>
<comment type="cofactor">
    <cofactor evidence="1">
        <name>Zn(2+)</name>
        <dbReference type="ChEBI" id="CHEBI:29105"/>
    </cofactor>
</comment>
<accession>A0A3B1D0M7</accession>
<name>A0A3B1D0M7_9ZZZZ</name>
<dbReference type="EC" id="2.7.7.-" evidence="13"/>
<evidence type="ECO:0000256" key="8">
    <source>
        <dbReference type="ARBA" id="ARBA00022833"/>
    </source>
</evidence>
<dbReference type="Gene3D" id="3.90.580.10">
    <property type="entry name" value="Zinc finger, CHC2-type domain"/>
    <property type="match status" value="1"/>
</dbReference>
<keyword evidence="3 13" id="KW-0808">Transferase</keyword>
<dbReference type="PANTHER" id="PTHR30313:SF2">
    <property type="entry name" value="DNA PRIMASE"/>
    <property type="match status" value="1"/>
</dbReference>
<evidence type="ECO:0000256" key="1">
    <source>
        <dbReference type="ARBA" id="ARBA00001947"/>
    </source>
</evidence>
<evidence type="ECO:0000256" key="10">
    <source>
        <dbReference type="ARBA" id="ARBA00023125"/>
    </source>
</evidence>
<evidence type="ECO:0000256" key="2">
    <source>
        <dbReference type="ARBA" id="ARBA00022478"/>
    </source>
</evidence>
<dbReference type="InterPro" id="IPR050219">
    <property type="entry name" value="DnaG_primase"/>
</dbReference>
<keyword evidence="5" id="KW-0235">DNA replication</keyword>
<dbReference type="PANTHER" id="PTHR30313">
    <property type="entry name" value="DNA PRIMASE"/>
    <property type="match status" value="1"/>
</dbReference>
<evidence type="ECO:0000313" key="13">
    <source>
        <dbReference type="EMBL" id="VAX34292.1"/>
    </source>
</evidence>
<evidence type="ECO:0000256" key="5">
    <source>
        <dbReference type="ARBA" id="ARBA00022705"/>
    </source>
</evidence>
<dbReference type="Pfam" id="PF08275">
    <property type="entry name" value="DNAG_N"/>
    <property type="match status" value="1"/>
</dbReference>
<gene>
    <name evidence="13" type="ORF">MNBD_NITROSPIRAE03-156</name>
</gene>
<dbReference type="FunFam" id="3.90.580.10:FF:000001">
    <property type="entry name" value="DNA primase"/>
    <property type="match status" value="1"/>
</dbReference>
<evidence type="ECO:0000256" key="9">
    <source>
        <dbReference type="ARBA" id="ARBA00022842"/>
    </source>
</evidence>
<evidence type="ECO:0000256" key="6">
    <source>
        <dbReference type="ARBA" id="ARBA00022723"/>
    </source>
</evidence>
<sequence length="184" mass="20536">MDLSNVVEEIKTRLDIVDLLSGYIDLKRTGQNFKALCPFHTEKTPSFVVSPDKQIFHCFGCNAGGDVVTFIMKYENLSFPEAVRALAEKAGVRIEQESVRSSETRTLRKRLIEMHKDACAFYETELGRNAQARDYLKKRGLSDETIGVFAIGFAPGGNLLLKFLKTKGYAESDILASGLCKDTE</sequence>
<dbReference type="GO" id="GO:0005737">
    <property type="term" value="C:cytoplasm"/>
    <property type="evidence" value="ECO:0007669"/>
    <property type="project" value="TreeGrafter"/>
</dbReference>
<dbReference type="EMBL" id="UOGI01000287">
    <property type="protein sequence ID" value="VAX34292.1"/>
    <property type="molecule type" value="Genomic_DNA"/>
</dbReference>